<dbReference type="EMBL" id="JBHTMO010000012">
    <property type="protein sequence ID" value="MFD1392872.1"/>
    <property type="molecule type" value="Genomic_DNA"/>
</dbReference>
<proteinExistence type="predicted"/>
<evidence type="ECO:0000313" key="2">
    <source>
        <dbReference type="Proteomes" id="UP001597249"/>
    </source>
</evidence>
<sequence length="269" mass="29567">MIKITSADGPLLQVPGFTPRDLELMAAQLPVCNELVYRPTLALLMPFNHGQGRTIAVDTQFGPYVSTERTPAIVHTLAGSLAPYRKQLNNARHAASTQLGLHGQPPRVVSFFRLFYFSLGRGEGPDFIWVAGHYLQDLTIQGPGVVAARFITADRGSFTVALRSATLPDARRLSQRMAFAAAVTRAMQTVLREALGLLLYGAQYTIPLPQSYATLAAIADPLTGPPPNPWRAQFELLWPLVKAQLQADGTYHDLAELRAALIERLRHFD</sequence>
<comment type="caution">
    <text evidence="1">The sequence shown here is derived from an EMBL/GenBank/DDBJ whole genome shotgun (WGS) entry which is preliminary data.</text>
</comment>
<gene>
    <name evidence="1" type="ORF">ACFQ3L_04610</name>
</gene>
<evidence type="ECO:0000313" key="1">
    <source>
        <dbReference type="EMBL" id="MFD1392872.1"/>
    </source>
</evidence>
<keyword evidence="2" id="KW-1185">Reference proteome</keyword>
<dbReference type="Proteomes" id="UP001597249">
    <property type="component" value="Unassembled WGS sequence"/>
</dbReference>
<reference evidence="2" key="1">
    <citation type="journal article" date="2019" name="Int. J. Syst. Evol. Microbiol.">
        <title>The Global Catalogue of Microorganisms (GCM) 10K type strain sequencing project: providing services to taxonomists for standard genome sequencing and annotation.</title>
        <authorList>
            <consortium name="The Broad Institute Genomics Platform"/>
            <consortium name="The Broad Institute Genome Sequencing Center for Infectious Disease"/>
            <person name="Wu L."/>
            <person name="Ma J."/>
        </authorList>
    </citation>
    <scope>NUCLEOTIDE SEQUENCE [LARGE SCALE GENOMIC DNA]</scope>
    <source>
        <strain evidence="2">CCM 8911</strain>
    </source>
</reference>
<accession>A0ABW4BBK3</accession>
<organism evidence="1 2">
    <name type="scientific">Lacticaseibacillus jixianensis</name>
    <dbReference type="NCBI Taxonomy" id="2486012"/>
    <lineage>
        <taxon>Bacteria</taxon>
        <taxon>Bacillati</taxon>
        <taxon>Bacillota</taxon>
        <taxon>Bacilli</taxon>
        <taxon>Lactobacillales</taxon>
        <taxon>Lactobacillaceae</taxon>
        <taxon>Lacticaseibacillus</taxon>
    </lineage>
</organism>
<protein>
    <submittedName>
        <fullName evidence="1">Uncharacterized protein</fullName>
    </submittedName>
</protein>
<dbReference type="RefSeq" id="WP_125585434.1">
    <property type="nucleotide sequence ID" value="NZ_JBHTMO010000012.1"/>
</dbReference>
<name>A0ABW4BBK3_9LACO</name>